<dbReference type="Gene3D" id="1.10.1670.10">
    <property type="entry name" value="Helix-hairpin-Helix base-excision DNA repair enzymes (C-terminal)"/>
    <property type="match status" value="1"/>
</dbReference>
<dbReference type="GO" id="GO:0006285">
    <property type="term" value="P:base-excision repair, AP site formation"/>
    <property type="evidence" value="ECO:0007669"/>
    <property type="project" value="TreeGrafter"/>
</dbReference>
<dbReference type="GO" id="GO:0006289">
    <property type="term" value="P:nucleotide-excision repair"/>
    <property type="evidence" value="ECO:0007669"/>
    <property type="project" value="TreeGrafter"/>
</dbReference>
<gene>
    <name evidence="8" type="ORF">G3M78_12345</name>
</gene>
<accession>A0A7T0C410</accession>
<dbReference type="Gene3D" id="1.10.340.30">
    <property type="entry name" value="Hypothetical protein, domain 2"/>
    <property type="match status" value="1"/>
</dbReference>
<dbReference type="InterPro" id="IPR023170">
    <property type="entry name" value="HhH_base_excis_C"/>
</dbReference>
<dbReference type="EMBL" id="CP048620">
    <property type="protein sequence ID" value="QPJ66141.1"/>
    <property type="molecule type" value="Genomic_DNA"/>
</dbReference>
<keyword evidence="2" id="KW-0227">DNA damage</keyword>
<evidence type="ECO:0000256" key="5">
    <source>
        <dbReference type="ARBA" id="ARBA00023239"/>
    </source>
</evidence>
<dbReference type="GO" id="GO:0016829">
    <property type="term" value="F:lyase activity"/>
    <property type="evidence" value="ECO:0007669"/>
    <property type="project" value="UniProtKB-KW"/>
</dbReference>
<keyword evidence="6" id="KW-0326">Glycosidase</keyword>
<keyword evidence="5" id="KW-0456">Lyase</keyword>
<feature type="domain" description="HhH-GPD" evidence="7">
    <location>
        <begin position="43"/>
        <end position="190"/>
    </location>
</feature>
<dbReference type="FunFam" id="1.10.340.30:FF:000001">
    <property type="entry name" value="Endonuclease III"/>
    <property type="match status" value="1"/>
</dbReference>
<keyword evidence="3" id="KW-0378">Hydrolase</keyword>
<evidence type="ECO:0000259" key="7">
    <source>
        <dbReference type="SMART" id="SM00478"/>
    </source>
</evidence>
<keyword evidence="4" id="KW-0234">DNA repair</keyword>
<dbReference type="SUPFAM" id="SSF48150">
    <property type="entry name" value="DNA-glycosylase"/>
    <property type="match status" value="1"/>
</dbReference>
<dbReference type="GO" id="GO:0003906">
    <property type="term" value="F:DNA-(apurinic or apyrimidinic site) endonuclease activity"/>
    <property type="evidence" value="ECO:0007669"/>
    <property type="project" value="TreeGrafter"/>
</dbReference>
<dbReference type="PANTHER" id="PTHR43286">
    <property type="entry name" value="ENDONUCLEASE III-LIKE PROTEIN 1"/>
    <property type="match status" value="1"/>
</dbReference>
<proteinExistence type="inferred from homology"/>
<sequence>MDDASLTLAMRRLKKAMTGLQTPVVVSIGQGGDPFRVLLSCLLSLRTRDETTGPASERLFQLGDSPRKLLKHDVSAIETAIYPVAFFRNKAKTILELCRELEEVHSGKVPNSLEGLLKLKGVGRKTANLTYTLGFGGMGICVDIHVHRIVNRWGYVATETPDDTEEGLRKRLPRRYWKGLNDLLVTFGQNICRPASPFCSRCPVEEICAKTGVTRSR</sequence>
<name>A0A7T0C410_9BACT</name>
<dbReference type="CDD" id="cd00056">
    <property type="entry name" value="ENDO3c"/>
    <property type="match status" value="1"/>
</dbReference>
<evidence type="ECO:0000313" key="9">
    <source>
        <dbReference type="Proteomes" id="UP000594464"/>
    </source>
</evidence>
<reference evidence="9" key="1">
    <citation type="submission" date="2020-02" db="EMBL/GenBank/DDBJ databases">
        <title>Genomic and physiological characterization of two novel Nitrospinaceae genera.</title>
        <authorList>
            <person name="Mueller A.J."/>
            <person name="Jung M.-Y."/>
            <person name="Strachan C.R."/>
            <person name="Herbold C.W."/>
            <person name="Kirkegaard R.H."/>
            <person name="Daims H."/>
        </authorList>
    </citation>
    <scope>NUCLEOTIDE SEQUENCE [LARGE SCALE GENOMIC DNA]</scope>
</reference>
<dbReference type="Pfam" id="PF00730">
    <property type="entry name" value="HhH-GPD"/>
    <property type="match status" value="1"/>
</dbReference>
<comment type="similarity">
    <text evidence="1">Belongs to the Nth/MutY family.</text>
</comment>
<dbReference type="InterPro" id="IPR011257">
    <property type="entry name" value="DNA_glycosylase"/>
</dbReference>
<protein>
    <submittedName>
        <fullName evidence="8">Endonuclease III</fullName>
    </submittedName>
</protein>
<dbReference type="Pfam" id="PF00633">
    <property type="entry name" value="HHH"/>
    <property type="match status" value="1"/>
</dbReference>
<evidence type="ECO:0000256" key="3">
    <source>
        <dbReference type="ARBA" id="ARBA00022801"/>
    </source>
</evidence>
<organism evidence="8 9">
    <name type="scientific">Candidatus Nitrohelix vancouverensis</name>
    <dbReference type="NCBI Taxonomy" id="2705534"/>
    <lineage>
        <taxon>Bacteria</taxon>
        <taxon>Pseudomonadati</taxon>
        <taxon>Nitrospinota/Tectimicrobiota group</taxon>
        <taxon>Nitrospinota</taxon>
        <taxon>Nitrospinia</taxon>
        <taxon>Nitrospinales</taxon>
        <taxon>Nitrospinaceae</taxon>
        <taxon>Candidatus Nitrohelix</taxon>
    </lineage>
</organism>
<evidence type="ECO:0000313" key="8">
    <source>
        <dbReference type="EMBL" id="QPJ66141.1"/>
    </source>
</evidence>
<dbReference type="GO" id="GO:0003677">
    <property type="term" value="F:DNA binding"/>
    <property type="evidence" value="ECO:0007669"/>
    <property type="project" value="InterPro"/>
</dbReference>
<evidence type="ECO:0000256" key="6">
    <source>
        <dbReference type="ARBA" id="ARBA00023295"/>
    </source>
</evidence>
<dbReference type="Proteomes" id="UP000594464">
    <property type="component" value="Chromosome"/>
</dbReference>
<dbReference type="GO" id="GO:0000703">
    <property type="term" value="F:oxidized pyrimidine nucleobase lesion DNA N-glycosylase activity"/>
    <property type="evidence" value="ECO:0007669"/>
    <property type="project" value="TreeGrafter"/>
</dbReference>
<dbReference type="SMART" id="SM00478">
    <property type="entry name" value="ENDO3c"/>
    <property type="match status" value="1"/>
</dbReference>
<evidence type="ECO:0000256" key="4">
    <source>
        <dbReference type="ARBA" id="ARBA00023204"/>
    </source>
</evidence>
<evidence type="ECO:0000256" key="2">
    <source>
        <dbReference type="ARBA" id="ARBA00022763"/>
    </source>
</evidence>
<dbReference type="InterPro" id="IPR003265">
    <property type="entry name" value="HhH-GPD_domain"/>
</dbReference>
<dbReference type="InterPro" id="IPR000445">
    <property type="entry name" value="HhH_motif"/>
</dbReference>
<dbReference type="AlphaFoldDB" id="A0A7T0C410"/>
<dbReference type="PIRSF" id="PIRSF001435">
    <property type="entry name" value="Nth"/>
    <property type="match status" value="1"/>
</dbReference>
<dbReference type="PANTHER" id="PTHR43286:SF1">
    <property type="entry name" value="ENDONUCLEASE III-LIKE PROTEIN 1"/>
    <property type="match status" value="1"/>
</dbReference>
<keyword evidence="8" id="KW-0540">Nuclease</keyword>
<evidence type="ECO:0000256" key="1">
    <source>
        <dbReference type="ARBA" id="ARBA00008343"/>
    </source>
</evidence>
<keyword evidence="8" id="KW-0255">Endonuclease</keyword>
<dbReference type="KEGG" id="nva:G3M78_12345"/>